<feature type="region of interest" description="Disordered" evidence="11">
    <location>
        <begin position="406"/>
        <end position="436"/>
    </location>
</feature>
<dbReference type="Gene3D" id="3.30.1370.120">
    <property type="match status" value="2"/>
</dbReference>
<dbReference type="PRINTS" id="PR00811">
    <property type="entry name" value="BCTERIALGSPD"/>
</dbReference>
<evidence type="ECO:0000259" key="15">
    <source>
        <dbReference type="Pfam" id="PF21305"/>
    </source>
</evidence>
<dbReference type="InterPro" id="IPR049371">
    <property type="entry name" value="GspD-like_N0"/>
</dbReference>
<proteinExistence type="inferred from homology"/>
<dbReference type="PANTHER" id="PTHR30332:SF25">
    <property type="entry name" value="SECRETIN XPSD"/>
    <property type="match status" value="1"/>
</dbReference>
<dbReference type="EMBL" id="JBHSNM010000003">
    <property type="protein sequence ID" value="MFC5570489.1"/>
    <property type="molecule type" value="Genomic_DNA"/>
</dbReference>
<feature type="chain" id="PRO_5046085739" evidence="12">
    <location>
        <begin position="39"/>
        <end position="763"/>
    </location>
</feature>
<feature type="compositionally biased region" description="Gly residues" evidence="11">
    <location>
        <begin position="417"/>
        <end position="433"/>
    </location>
</feature>
<evidence type="ECO:0000259" key="13">
    <source>
        <dbReference type="Pfam" id="PF00263"/>
    </source>
</evidence>
<name>A0ABW0SNE2_9GAMM</name>
<dbReference type="PANTHER" id="PTHR30332">
    <property type="entry name" value="PROBABLE GENERAL SECRETION PATHWAY PROTEIN D"/>
    <property type="match status" value="1"/>
</dbReference>
<keyword evidence="6 12" id="KW-0732">Signal</keyword>
<keyword evidence="17" id="KW-1185">Reference proteome</keyword>
<keyword evidence="3 10" id="KW-0813">Transport</keyword>
<evidence type="ECO:0000256" key="8">
    <source>
        <dbReference type="ARBA" id="ARBA00023136"/>
    </source>
</evidence>
<evidence type="ECO:0000256" key="3">
    <source>
        <dbReference type="ARBA" id="ARBA00022448"/>
    </source>
</evidence>
<evidence type="ECO:0000256" key="5">
    <source>
        <dbReference type="ARBA" id="ARBA00022692"/>
    </source>
</evidence>
<dbReference type="Proteomes" id="UP001596036">
    <property type="component" value="Unassembled WGS sequence"/>
</dbReference>
<feature type="compositionally biased region" description="Low complexity" evidence="11">
    <location>
        <begin position="52"/>
        <end position="81"/>
    </location>
</feature>
<evidence type="ECO:0000256" key="12">
    <source>
        <dbReference type="SAM" id="SignalP"/>
    </source>
</evidence>
<evidence type="ECO:0000256" key="7">
    <source>
        <dbReference type="ARBA" id="ARBA00022927"/>
    </source>
</evidence>
<evidence type="ECO:0000256" key="9">
    <source>
        <dbReference type="ARBA" id="ARBA00023237"/>
    </source>
</evidence>
<evidence type="ECO:0000256" key="2">
    <source>
        <dbReference type="ARBA" id="ARBA00006980"/>
    </source>
</evidence>
<keyword evidence="8" id="KW-0472">Membrane</keyword>
<gene>
    <name evidence="16" type="primary">gspD</name>
    <name evidence="16" type="ORF">ACFPN1_10500</name>
</gene>
<evidence type="ECO:0000256" key="1">
    <source>
        <dbReference type="ARBA" id="ARBA00004442"/>
    </source>
</evidence>
<sequence>MNRPSHFPRRSGQTSALNTAIASAVALALVACATPPVASVHRDADPRMLHAQAGTSSVATTTTPATLATTPGTTTTGAQPLPEDEQGPRPRIRRGSGQVINREAASAPPPVLPATGGGATFNFEGESLHAVVKAILGDMLGQNYVIAPGVQGTVTLGTPKPVSPAEALNLLEMVLGWNNARLIYSGGRYNIVPADQALASGAVAPRTGAPSLARGYEVRTVPLRYISASEMEKVLKPYARPNAVVNVDNARNIISIAGTRTELENYLRTIEIFDVDWLSGMSVGVFPLTSGKANKVVADLEKVFGEQSKSPVAGMFRFMPLDGANAVLVITPQASYLDDIQEWLDRIDSAGGDIQLYSYELKYIKAKDLADRLSEVFGSGRGGNGGSTGAPSLMPGLESVELQDGANGSTADIKGSGDTGTGSTGTTGSGGEMSLGARQSGNAAVTLDVNGDRVGVSAVEETNSLLVRSTPSAWKSIKDVIARLDVMPMQVHIEAQVATVQLKGDLSYGVNWYFERAVTDAGLPSAVGRTTWSQLAGSVAGATGNPAGISPGMAWTFLGRNAAAVISALDQVTDVQLLQTPSVVVRNNAEATFNVGSRIPISSVTVNPNAGTTNTISQVQYLDTGTILKVRPRISKDGMVFLDIVQEISAPTGTPDANGNVRIDTRKLKTEAAVQSGDTVMLAGLIDDGVTRGASGFPGLSRIPIIGGLFGRQGSATSRNETIILITPSVIRNPQEARDLTDEYGARFRALEPLQRKPRDPRK</sequence>
<evidence type="ECO:0000256" key="4">
    <source>
        <dbReference type="ARBA" id="ARBA00022452"/>
    </source>
</evidence>
<evidence type="ECO:0000256" key="10">
    <source>
        <dbReference type="RuleBase" id="RU004004"/>
    </source>
</evidence>
<dbReference type="InterPro" id="IPR050810">
    <property type="entry name" value="Bact_Secretion_Sys_Channel"/>
</dbReference>
<evidence type="ECO:0000313" key="17">
    <source>
        <dbReference type="Proteomes" id="UP001596036"/>
    </source>
</evidence>
<evidence type="ECO:0000259" key="14">
    <source>
        <dbReference type="Pfam" id="PF03958"/>
    </source>
</evidence>
<comment type="similarity">
    <text evidence="2">Belongs to the bacterial secretin family. GSP D subfamily.</text>
</comment>
<dbReference type="RefSeq" id="WP_386754913.1">
    <property type="nucleotide sequence ID" value="NZ_JBHSNM010000003.1"/>
</dbReference>
<feature type="domain" description="NolW-like" evidence="14">
    <location>
        <begin position="284"/>
        <end position="350"/>
    </location>
</feature>
<keyword evidence="9" id="KW-0998">Cell outer membrane</keyword>
<feature type="domain" description="NolW-like" evidence="14">
    <location>
        <begin position="218"/>
        <end position="277"/>
    </location>
</feature>
<dbReference type="InterPro" id="IPR001775">
    <property type="entry name" value="GspD/PilQ"/>
</dbReference>
<comment type="subcellular location">
    <subcellularLocation>
        <location evidence="1 10">Cell outer membrane</location>
    </subcellularLocation>
</comment>
<keyword evidence="7" id="KW-0653">Protein transport</keyword>
<dbReference type="Pfam" id="PF00263">
    <property type="entry name" value="Secretin"/>
    <property type="match status" value="1"/>
</dbReference>
<feature type="domain" description="GspD-like N0" evidence="15">
    <location>
        <begin position="122"/>
        <end position="187"/>
    </location>
</feature>
<dbReference type="PROSITE" id="PS51257">
    <property type="entry name" value="PROKAR_LIPOPROTEIN"/>
    <property type="match status" value="1"/>
</dbReference>
<dbReference type="InterPro" id="IPR005644">
    <property type="entry name" value="NolW-like"/>
</dbReference>
<dbReference type="NCBIfam" id="TIGR02517">
    <property type="entry name" value="type_II_gspD"/>
    <property type="match status" value="1"/>
</dbReference>
<feature type="domain" description="NolW-like" evidence="14">
    <location>
        <begin position="359"/>
        <end position="490"/>
    </location>
</feature>
<protein>
    <submittedName>
        <fullName evidence="16">Type II secretion system secretin GspD</fullName>
    </submittedName>
</protein>
<dbReference type="InterPro" id="IPR013356">
    <property type="entry name" value="T2SS_GspD"/>
</dbReference>
<evidence type="ECO:0000256" key="11">
    <source>
        <dbReference type="SAM" id="MobiDB-lite"/>
    </source>
</evidence>
<comment type="caution">
    <text evidence="16">The sequence shown here is derived from an EMBL/GenBank/DDBJ whole genome shotgun (WGS) entry which is preliminary data.</text>
</comment>
<evidence type="ECO:0000256" key="6">
    <source>
        <dbReference type="ARBA" id="ARBA00022729"/>
    </source>
</evidence>
<reference evidence="17" key="1">
    <citation type="journal article" date="2019" name="Int. J. Syst. Evol. Microbiol.">
        <title>The Global Catalogue of Microorganisms (GCM) 10K type strain sequencing project: providing services to taxonomists for standard genome sequencing and annotation.</title>
        <authorList>
            <consortium name="The Broad Institute Genomics Platform"/>
            <consortium name="The Broad Institute Genome Sequencing Center for Infectious Disease"/>
            <person name="Wu L."/>
            <person name="Ma J."/>
        </authorList>
    </citation>
    <scope>NUCLEOTIDE SEQUENCE [LARGE SCALE GENOMIC DNA]</scope>
    <source>
        <strain evidence="17">KACC 11407</strain>
    </source>
</reference>
<evidence type="ECO:0000313" key="16">
    <source>
        <dbReference type="EMBL" id="MFC5570489.1"/>
    </source>
</evidence>
<dbReference type="InterPro" id="IPR038591">
    <property type="entry name" value="NolW-like_sf"/>
</dbReference>
<organism evidence="16 17">
    <name type="scientific">Lysobacter yangpyeongensis</name>
    <dbReference type="NCBI Taxonomy" id="346182"/>
    <lineage>
        <taxon>Bacteria</taxon>
        <taxon>Pseudomonadati</taxon>
        <taxon>Pseudomonadota</taxon>
        <taxon>Gammaproteobacteria</taxon>
        <taxon>Lysobacterales</taxon>
        <taxon>Lysobacteraceae</taxon>
        <taxon>Lysobacter</taxon>
    </lineage>
</organism>
<feature type="domain" description="Type II/III secretion system secretin-like" evidence="13">
    <location>
        <begin position="568"/>
        <end position="732"/>
    </location>
</feature>
<accession>A0ABW0SNE2</accession>
<feature type="signal peptide" evidence="12">
    <location>
        <begin position="1"/>
        <end position="38"/>
    </location>
</feature>
<feature type="region of interest" description="Disordered" evidence="11">
    <location>
        <begin position="52"/>
        <end position="93"/>
    </location>
</feature>
<dbReference type="Pfam" id="PF21305">
    <property type="entry name" value="type_II_gspD_N0"/>
    <property type="match status" value="1"/>
</dbReference>
<dbReference type="InterPro" id="IPR004846">
    <property type="entry name" value="T2SS/T3SS_dom"/>
</dbReference>
<keyword evidence="4" id="KW-1134">Transmembrane beta strand</keyword>
<dbReference type="Pfam" id="PF03958">
    <property type="entry name" value="Secretin_N"/>
    <property type="match status" value="3"/>
</dbReference>
<keyword evidence="5" id="KW-0812">Transmembrane</keyword>